<dbReference type="OrthoDB" id="1301613at2759"/>
<dbReference type="Pfam" id="PF05699">
    <property type="entry name" value="Dimer_Tnp_hAT"/>
    <property type="match status" value="1"/>
</dbReference>
<feature type="domain" description="HAT C-terminal dimerisation" evidence="1">
    <location>
        <begin position="114"/>
        <end position="174"/>
    </location>
</feature>
<feature type="domain" description="hAT-like transposase RNase-H fold" evidence="2">
    <location>
        <begin position="1"/>
        <end position="61"/>
    </location>
</feature>
<keyword evidence="4" id="KW-1185">Reference proteome</keyword>
<proteinExistence type="predicted"/>
<dbReference type="InterPro" id="IPR012337">
    <property type="entry name" value="RNaseH-like_sf"/>
</dbReference>
<gene>
    <name evidence="3" type="ORF">EZV62_012186</name>
</gene>
<organism evidence="3 4">
    <name type="scientific">Acer yangbiense</name>
    <dbReference type="NCBI Taxonomy" id="1000413"/>
    <lineage>
        <taxon>Eukaryota</taxon>
        <taxon>Viridiplantae</taxon>
        <taxon>Streptophyta</taxon>
        <taxon>Embryophyta</taxon>
        <taxon>Tracheophyta</taxon>
        <taxon>Spermatophyta</taxon>
        <taxon>Magnoliopsida</taxon>
        <taxon>eudicotyledons</taxon>
        <taxon>Gunneridae</taxon>
        <taxon>Pentapetalae</taxon>
        <taxon>rosids</taxon>
        <taxon>malvids</taxon>
        <taxon>Sapindales</taxon>
        <taxon>Sapindaceae</taxon>
        <taxon>Hippocastanoideae</taxon>
        <taxon>Acereae</taxon>
        <taxon>Acer</taxon>
    </lineage>
</organism>
<dbReference type="InterPro" id="IPR008906">
    <property type="entry name" value="HATC_C_dom"/>
</dbReference>
<reference evidence="4" key="1">
    <citation type="journal article" date="2019" name="Gigascience">
        <title>De novo genome assembly of the endangered Acer yangbiense, a plant species with extremely small populations endemic to Yunnan Province, China.</title>
        <authorList>
            <person name="Yang J."/>
            <person name="Wariss H.M."/>
            <person name="Tao L."/>
            <person name="Zhang R."/>
            <person name="Yun Q."/>
            <person name="Hollingsworth P."/>
            <person name="Dao Z."/>
            <person name="Luo G."/>
            <person name="Guo H."/>
            <person name="Ma Y."/>
            <person name="Sun W."/>
        </authorList>
    </citation>
    <scope>NUCLEOTIDE SEQUENCE [LARGE SCALE GENOMIC DNA]</scope>
    <source>
        <strain evidence="4">cv. Malutang</strain>
    </source>
</reference>
<evidence type="ECO:0008006" key="5">
    <source>
        <dbReference type="Google" id="ProtNLM"/>
    </source>
</evidence>
<comment type="caution">
    <text evidence="3">The sequence shown here is derived from an EMBL/GenBank/DDBJ whole genome shotgun (WGS) entry which is preliminary data.</text>
</comment>
<dbReference type="AlphaFoldDB" id="A0A5C7HUQ4"/>
<name>A0A5C7HUQ4_9ROSI</name>
<dbReference type="EMBL" id="VAHF01000005">
    <property type="protein sequence ID" value="TXG60823.1"/>
    <property type="molecule type" value="Genomic_DNA"/>
</dbReference>
<dbReference type="Pfam" id="PF14372">
    <property type="entry name" value="hAT-like_RNase-H"/>
    <property type="match status" value="1"/>
</dbReference>
<evidence type="ECO:0000313" key="4">
    <source>
        <dbReference type="Proteomes" id="UP000323000"/>
    </source>
</evidence>
<protein>
    <recommendedName>
        <fullName evidence="5">HAT C-terminal dimerisation domain-containing protein</fullName>
    </recommendedName>
</protein>
<dbReference type="GO" id="GO:0003677">
    <property type="term" value="F:DNA binding"/>
    <property type="evidence" value="ECO:0007669"/>
    <property type="project" value="InterPro"/>
</dbReference>
<dbReference type="SUPFAM" id="SSF53098">
    <property type="entry name" value="Ribonuclease H-like"/>
    <property type="match status" value="1"/>
</dbReference>
<evidence type="ECO:0000259" key="2">
    <source>
        <dbReference type="Pfam" id="PF14372"/>
    </source>
</evidence>
<dbReference type="GO" id="GO:0046983">
    <property type="term" value="F:protein dimerization activity"/>
    <property type="evidence" value="ECO:0007669"/>
    <property type="project" value="InterPro"/>
</dbReference>
<dbReference type="PANTHER" id="PTHR23272">
    <property type="entry name" value="BED FINGER-RELATED"/>
    <property type="match status" value="1"/>
</dbReference>
<dbReference type="Proteomes" id="UP000323000">
    <property type="component" value="Chromosome 5"/>
</dbReference>
<dbReference type="InterPro" id="IPR025525">
    <property type="entry name" value="hAT-like_transposase_RNase-H"/>
</dbReference>
<dbReference type="PANTHER" id="PTHR23272:SF187">
    <property type="entry name" value="AC9 TRANSPOSASE-RELATED"/>
    <property type="match status" value="1"/>
</dbReference>
<evidence type="ECO:0000259" key="1">
    <source>
        <dbReference type="Pfam" id="PF05699"/>
    </source>
</evidence>
<evidence type="ECO:0000313" key="3">
    <source>
        <dbReference type="EMBL" id="TXG60823.1"/>
    </source>
</evidence>
<sequence length="204" mass="23211">MAQKFDSYWSEFLGFMVVATILDTGFKMKIMECYFPIIYGDKALGEIKKLQDILLRMVREYEGKWKASSSSSTGDHTLASSSQSTMVPSRLNSLSLFDQFISLAPSATTQMKMELDYYFDEPVIPRTDNFDILRWWNVNASKYPTLHYIARDILAILVCKVAYESAFSIGGIKSVVKNLVINLVMKLGSEEEMVDQKVWCGCDL</sequence>
<accession>A0A5C7HUQ4</accession>